<dbReference type="Proteomes" id="UP000680348">
    <property type="component" value="Unassembled WGS sequence"/>
</dbReference>
<feature type="domain" description="N-acetyltransferase" evidence="2">
    <location>
        <begin position="2"/>
        <end position="128"/>
    </location>
</feature>
<keyword evidence="1" id="KW-1133">Transmembrane helix</keyword>
<sequence>MVPTDEATSVVLGLSDIDDALLLSDEARWNQTAADWAVFMTSGECYGVRVEGRLVASAAILPFGGGFGWISMVLVTADWRRRGIASRLMGRCIEALRAKGAASLLDATPEGALVYSQLGFRSCCGMTR</sequence>
<gene>
    <name evidence="3" type="ORF">KEU06_24175</name>
</gene>
<evidence type="ECO:0000259" key="2">
    <source>
        <dbReference type="PROSITE" id="PS51186"/>
    </source>
</evidence>
<dbReference type="InterPro" id="IPR052729">
    <property type="entry name" value="Acyl/Acetyltrans_Enzymes"/>
</dbReference>
<evidence type="ECO:0000256" key="1">
    <source>
        <dbReference type="SAM" id="Phobius"/>
    </source>
</evidence>
<dbReference type="EMBL" id="JAGWCR010000015">
    <property type="protein sequence ID" value="MBS3651720.1"/>
    <property type="molecule type" value="Genomic_DNA"/>
</dbReference>
<evidence type="ECO:0000313" key="3">
    <source>
        <dbReference type="EMBL" id="MBS3651720.1"/>
    </source>
</evidence>
<accession>A0A942E758</accession>
<dbReference type="Pfam" id="PF00583">
    <property type="entry name" value="Acetyltransf_1"/>
    <property type="match status" value="1"/>
</dbReference>
<dbReference type="AlphaFoldDB" id="A0A942E758"/>
<feature type="transmembrane region" description="Helical" evidence="1">
    <location>
        <begin position="54"/>
        <end position="77"/>
    </location>
</feature>
<evidence type="ECO:0000313" key="4">
    <source>
        <dbReference type="Proteomes" id="UP000680348"/>
    </source>
</evidence>
<organism evidence="3 4">
    <name type="scientific">Pseudaminobacter soli</name>
    <name type="common">ex Zhang et al. 2022</name>
    <dbReference type="NCBI Taxonomy" id="2831468"/>
    <lineage>
        <taxon>Bacteria</taxon>
        <taxon>Pseudomonadati</taxon>
        <taxon>Pseudomonadota</taxon>
        <taxon>Alphaproteobacteria</taxon>
        <taxon>Hyphomicrobiales</taxon>
        <taxon>Phyllobacteriaceae</taxon>
        <taxon>Pseudaminobacter</taxon>
    </lineage>
</organism>
<keyword evidence="1" id="KW-0472">Membrane</keyword>
<keyword evidence="4" id="KW-1185">Reference proteome</keyword>
<reference evidence="3" key="1">
    <citation type="submission" date="2021-04" db="EMBL/GenBank/DDBJ databases">
        <title>Pseudaminobacter soli sp. nov., isolated from paddy soil contaminated by heavy metals.</title>
        <authorList>
            <person name="Zhang K."/>
        </authorList>
    </citation>
    <scope>NUCLEOTIDE SEQUENCE</scope>
    <source>
        <strain evidence="3">19-2017</strain>
    </source>
</reference>
<dbReference type="PANTHER" id="PTHR47237:SF2">
    <property type="entry name" value="BLL4206 PROTEIN"/>
    <property type="match status" value="1"/>
</dbReference>
<name>A0A942E758_9HYPH</name>
<dbReference type="PANTHER" id="PTHR47237">
    <property type="entry name" value="SLL0310 PROTEIN"/>
    <property type="match status" value="1"/>
</dbReference>
<dbReference type="InterPro" id="IPR016181">
    <property type="entry name" value="Acyl_CoA_acyltransferase"/>
</dbReference>
<dbReference type="InterPro" id="IPR000182">
    <property type="entry name" value="GNAT_dom"/>
</dbReference>
<dbReference type="GO" id="GO:0016747">
    <property type="term" value="F:acyltransferase activity, transferring groups other than amino-acyl groups"/>
    <property type="evidence" value="ECO:0007669"/>
    <property type="project" value="InterPro"/>
</dbReference>
<keyword evidence="1" id="KW-0812">Transmembrane</keyword>
<proteinExistence type="predicted"/>
<dbReference type="PROSITE" id="PS51186">
    <property type="entry name" value="GNAT"/>
    <property type="match status" value="1"/>
</dbReference>
<protein>
    <submittedName>
        <fullName evidence="3">GNAT family N-acetyltransferase</fullName>
    </submittedName>
</protein>
<dbReference type="CDD" id="cd04301">
    <property type="entry name" value="NAT_SF"/>
    <property type="match status" value="1"/>
</dbReference>
<dbReference type="SUPFAM" id="SSF55729">
    <property type="entry name" value="Acyl-CoA N-acyltransferases (Nat)"/>
    <property type="match status" value="1"/>
</dbReference>
<dbReference type="RefSeq" id="WP_188257267.1">
    <property type="nucleotide sequence ID" value="NZ_JABVCF010000015.1"/>
</dbReference>
<dbReference type="Gene3D" id="3.40.630.30">
    <property type="match status" value="1"/>
</dbReference>
<comment type="caution">
    <text evidence="3">The sequence shown here is derived from an EMBL/GenBank/DDBJ whole genome shotgun (WGS) entry which is preliminary data.</text>
</comment>